<organism evidence="1 2">
    <name type="scientific">Austropuccinia psidii MF-1</name>
    <dbReference type="NCBI Taxonomy" id="1389203"/>
    <lineage>
        <taxon>Eukaryota</taxon>
        <taxon>Fungi</taxon>
        <taxon>Dikarya</taxon>
        <taxon>Basidiomycota</taxon>
        <taxon>Pucciniomycotina</taxon>
        <taxon>Pucciniomycetes</taxon>
        <taxon>Pucciniales</taxon>
        <taxon>Sphaerophragmiaceae</taxon>
        <taxon>Austropuccinia</taxon>
    </lineage>
</organism>
<accession>A0A9Q3GFZ2</accession>
<protein>
    <submittedName>
        <fullName evidence="1">Uncharacterized protein</fullName>
    </submittedName>
</protein>
<dbReference type="EMBL" id="AVOT02001218">
    <property type="protein sequence ID" value="MBW0466133.1"/>
    <property type="molecule type" value="Genomic_DNA"/>
</dbReference>
<dbReference type="Proteomes" id="UP000765509">
    <property type="component" value="Unassembled WGS sequence"/>
</dbReference>
<keyword evidence="2" id="KW-1185">Reference proteome</keyword>
<proteinExistence type="predicted"/>
<comment type="caution">
    <text evidence="1">The sequence shown here is derived from an EMBL/GenBank/DDBJ whole genome shotgun (WGS) entry which is preliminary data.</text>
</comment>
<dbReference type="OrthoDB" id="4842342at2759"/>
<evidence type="ECO:0000313" key="2">
    <source>
        <dbReference type="Proteomes" id="UP000765509"/>
    </source>
</evidence>
<dbReference type="AlphaFoldDB" id="A0A9Q3GFZ2"/>
<evidence type="ECO:0000313" key="1">
    <source>
        <dbReference type="EMBL" id="MBW0466133.1"/>
    </source>
</evidence>
<name>A0A9Q3GFZ2_9BASI</name>
<reference evidence="1" key="1">
    <citation type="submission" date="2021-03" db="EMBL/GenBank/DDBJ databases">
        <title>Draft genome sequence of rust myrtle Austropuccinia psidii MF-1, a brazilian biotype.</title>
        <authorList>
            <person name="Quecine M.C."/>
            <person name="Pachon D.M.R."/>
            <person name="Bonatelli M.L."/>
            <person name="Correr F.H."/>
            <person name="Franceschini L.M."/>
            <person name="Leite T.F."/>
            <person name="Margarido G.R.A."/>
            <person name="Almeida C.A."/>
            <person name="Ferrarezi J.A."/>
            <person name="Labate C.A."/>
        </authorList>
    </citation>
    <scope>NUCLEOTIDE SEQUENCE</scope>
    <source>
        <strain evidence="1">MF-1</strain>
    </source>
</reference>
<gene>
    <name evidence="1" type="ORF">O181_005848</name>
</gene>
<sequence length="162" mass="18359">MLGTQTEDSSDLCFHHQKIFRQKMGNLKSSHWRYFLAKNGLKRTDQAYKFTKEHLINVTFPLYRQDGSLTTLISEKEMILFEATSIVMAEADLGGIPAGTDSKFPRVSKDEVRTTIQNLPKNKSTSPGTIPNELLKIAIDLLTPHLAELYNACLTHSYFPLQ</sequence>